<feature type="domain" description="PKD" evidence="1">
    <location>
        <begin position="630"/>
        <end position="686"/>
    </location>
</feature>
<dbReference type="Proteomes" id="UP000061382">
    <property type="component" value="Chromosome"/>
</dbReference>
<evidence type="ECO:0000313" key="2">
    <source>
        <dbReference type="EMBL" id="ALI97786.1"/>
    </source>
</evidence>
<dbReference type="SUPFAM" id="SSF50969">
    <property type="entry name" value="YVTN repeat-like/Quinoprotein amine dehydrogenase"/>
    <property type="match status" value="1"/>
</dbReference>
<evidence type="ECO:0000313" key="3">
    <source>
        <dbReference type="Proteomes" id="UP000061382"/>
    </source>
</evidence>
<dbReference type="PROSITE" id="PS50093">
    <property type="entry name" value="PKD"/>
    <property type="match status" value="2"/>
</dbReference>
<dbReference type="AlphaFoldDB" id="A0A0P0C8V0"/>
<dbReference type="KEGG" id="rti:DC20_00760"/>
<proteinExistence type="predicted"/>
<dbReference type="InterPro" id="IPR011044">
    <property type="entry name" value="Quino_amine_DH_bsu"/>
</dbReference>
<dbReference type="InterPro" id="IPR013783">
    <property type="entry name" value="Ig-like_fold"/>
</dbReference>
<dbReference type="Gene3D" id="2.60.40.10">
    <property type="entry name" value="Immunoglobulins"/>
    <property type="match status" value="2"/>
</dbReference>
<dbReference type="Pfam" id="PF18911">
    <property type="entry name" value="PKD_4"/>
    <property type="match status" value="1"/>
</dbReference>
<dbReference type="InterPro" id="IPR022409">
    <property type="entry name" value="PKD/Chitinase_dom"/>
</dbReference>
<protein>
    <recommendedName>
        <fullName evidence="1">PKD domain-containing protein</fullName>
    </recommendedName>
</protein>
<accession>A0A0P0C8V0</accession>
<dbReference type="PATRIC" id="fig|512763.3.peg.168"/>
<dbReference type="STRING" id="512763.DC20_00760"/>
<dbReference type="InterPro" id="IPR026341">
    <property type="entry name" value="T9SS_type_B"/>
</dbReference>
<feature type="domain" description="PKD" evidence="1">
    <location>
        <begin position="400"/>
        <end position="452"/>
    </location>
</feature>
<sequence>MHIIQSSCKIILFLVLLLVFSQYNLLQAQSKRANNWYFSHRSGIDFNQTPPVPAAGGQVQSTFISSATISDENGNLLFYTDGHSVWNKNHVQMPNGFGLTKGALSNYNQTSVIVPKPGSTNIYFIFTTNQAGLNVEHGLFYAVVDLSFQNGLGDVVQKNIFLQQHMNRGLTAVQHANGNDYWVIGHQWGSVNYMSYRVTREGVSPEPVVSAGTVNQTWWGGWTGGQSKASPDGAWLATVAENGIELAKFSTYTGKVREPFMIKDPEVHYNPFKGVEFSPNSNVLYGGSLYEGFLQFDLTKETPNDIVKSFKRVRDAGRNTSEDLQVAPDGKIYVGKGGGQWDGLLTIGNISNPNSLETNDKYNQDAMHMQGLVTGSRLPTFVTSFFATPPAINYSNVCLGENTLFSAAGIGSRDSIRWFFSDPASGSANTSTTMNTAHTFTTQGTYNVALRVYLGGSYKQLEQQVTIIQKPAVNLGSDVRACSNEIVTLDAGEGTTYLWSTGATTRKINVTVSDEYWVEVSNGFCSSKDIIKVEITQLPVLDLGPDQLLCSTSPITLSVGTTNQHYKVKWSTGETTPSIQIKESGLYWAEVTKEVCIVRDEIQISYNGLTNLTIKASTTSPKYDEMISLEATGDRLTSFKWDLGDGTTSAATTPFHTYEFAGTYPILLTAYNAFGCTAEASTQVVVAPYIFIPNIFTPNGDGKNDAFQITYNDRGPFDIKIFNRWGKQVYQAKNKDFQWDGTGFSDGVYFYMISSETNTYKGYVEIVR</sequence>
<evidence type="ECO:0000259" key="1">
    <source>
        <dbReference type="PROSITE" id="PS50093"/>
    </source>
</evidence>
<gene>
    <name evidence="2" type="ORF">DC20_00760</name>
</gene>
<dbReference type="OrthoDB" id="9765926at2"/>
<organism evidence="2 3">
    <name type="scientific">Rufibacter tibetensis</name>
    <dbReference type="NCBI Taxonomy" id="512763"/>
    <lineage>
        <taxon>Bacteria</taxon>
        <taxon>Pseudomonadati</taxon>
        <taxon>Bacteroidota</taxon>
        <taxon>Cytophagia</taxon>
        <taxon>Cytophagales</taxon>
        <taxon>Hymenobacteraceae</taxon>
        <taxon>Rufibacter</taxon>
    </lineage>
</organism>
<keyword evidence="3" id="KW-1185">Reference proteome</keyword>
<dbReference type="SMART" id="SM00089">
    <property type="entry name" value="PKD"/>
    <property type="match status" value="2"/>
</dbReference>
<dbReference type="CDD" id="cd00146">
    <property type="entry name" value="PKD"/>
    <property type="match status" value="2"/>
</dbReference>
<dbReference type="RefSeq" id="WP_062542083.1">
    <property type="nucleotide sequence ID" value="NZ_CP012643.1"/>
</dbReference>
<dbReference type="EMBL" id="CP012643">
    <property type="protein sequence ID" value="ALI97786.1"/>
    <property type="molecule type" value="Genomic_DNA"/>
</dbReference>
<dbReference type="InterPro" id="IPR035986">
    <property type="entry name" value="PKD_dom_sf"/>
</dbReference>
<dbReference type="NCBIfam" id="TIGR04131">
    <property type="entry name" value="Bac_Flav_CTERM"/>
    <property type="match status" value="1"/>
</dbReference>
<dbReference type="InterPro" id="IPR000601">
    <property type="entry name" value="PKD_dom"/>
</dbReference>
<name>A0A0P0C8V0_9BACT</name>
<dbReference type="Pfam" id="PF13585">
    <property type="entry name" value="CHU_C"/>
    <property type="match status" value="1"/>
</dbReference>
<reference evidence="2 3" key="1">
    <citation type="submission" date="2015-08" db="EMBL/GenBank/DDBJ databases">
        <title>Complete genome sequence of Rufibacter tibetensis strain 1351t, a radiation-resistant bacterium from tibet plateau.</title>
        <authorList>
            <person name="Dai J."/>
        </authorList>
    </citation>
    <scope>NUCLEOTIDE SEQUENCE [LARGE SCALE GENOMIC DNA]</scope>
    <source>
        <strain evidence="2 3">1351</strain>
    </source>
</reference>
<dbReference type="SUPFAM" id="SSF49299">
    <property type="entry name" value="PKD domain"/>
    <property type="match status" value="2"/>
</dbReference>